<feature type="compositionally biased region" description="Basic and acidic residues" evidence="8">
    <location>
        <begin position="128"/>
        <end position="140"/>
    </location>
</feature>
<gene>
    <name evidence="10" type="ORF">HID58_028267</name>
</gene>
<evidence type="ECO:0000256" key="5">
    <source>
        <dbReference type="ARBA" id="ARBA00023186"/>
    </source>
</evidence>
<dbReference type="HAMAP" id="MF_00600">
    <property type="entry name" value="CH60"/>
    <property type="match status" value="1"/>
</dbReference>
<evidence type="ECO:0000256" key="2">
    <source>
        <dbReference type="ARBA" id="ARBA00022741"/>
    </source>
</evidence>
<evidence type="ECO:0000256" key="9">
    <source>
        <dbReference type="SAM" id="Phobius"/>
    </source>
</evidence>
<reference evidence="10 11" key="1">
    <citation type="submission" date="2021-05" db="EMBL/GenBank/DDBJ databases">
        <title>Genome Assembly of Synthetic Allotetraploid Brassica napus Reveals Homoeologous Exchanges between Subgenomes.</title>
        <authorList>
            <person name="Davis J.T."/>
        </authorList>
    </citation>
    <scope>NUCLEOTIDE SEQUENCE [LARGE SCALE GENOMIC DNA]</scope>
    <source>
        <strain evidence="11">cv. Da-Ae</strain>
        <tissue evidence="10">Seedling</tissue>
    </source>
</reference>
<feature type="non-terminal residue" evidence="10">
    <location>
        <position position="845"/>
    </location>
</feature>
<feature type="transmembrane region" description="Helical" evidence="9">
    <location>
        <begin position="822"/>
        <end position="839"/>
    </location>
</feature>
<dbReference type="InterPro" id="IPR018370">
    <property type="entry name" value="Chaperonin_Cpn60_CS"/>
</dbReference>
<proteinExistence type="inferred from homology"/>
<evidence type="ECO:0000313" key="11">
    <source>
        <dbReference type="Proteomes" id="UP000824890"/>
    </source>
</evidence>
<keyword evidence="7" id="KW-0175">Coiled coil</keyword>
<dbReference type="SUPFAM" id="SSF54849">
    <property type="entry name" value="GroEL-intermediate domain like"/>
    <property type="match status" value="1"/>
</dbReference>
<evidence type="ECO:0000256" key="1">
    <source>
        <dbReference type="ARBA" id="ARBA00006607"/>
    </source>
</evidence>
<dbReference type="InterPro" id="IPR001844">
    <property type="entry name" value="Cpn60/GroEL"/>
</dbReference>
<dbReference type="SUPFAM" id="SSF48592">
    <property type="entry name" value="GroEL equatorial domain-like"/>
    <property type="match status" value="1"/>
</dbReference>
<dbReference type="EMBL" id="JAGKQM010000008">
    <property type="protein sequence ID" value="KAH0913821.1"/>
    <property type="molecule type" value="Genomic_DNA"/>
</dbReference>
<evidence type="ECO:0000256" key="7">
    <source>
        <dbReference type="SAM" id="Coils"/>
    </source>
</evidence>
<dbReference type="InterPro" id="IPR027413">
    <property type="entry name" value="GROEL-like_equatorial_sf"/>
</dbReference>
<feature type="compositionally biased region" description="Pro residues" evidence="8">
    <location>
        <begin position="64"/>
        <end position="76"/>
    </location>
</feature>
<dbReference type="Gene3D" id="3.30.260.10">
    <property type="entry name" value="TCP-1-like chaperonin intermediate domain"/>
    <property type="match status" value="1"/>
</dbReference>
<dbReference type="PANTHER" id="PTHR45633">
    <property type="entry name" value="60 KDA HEAT SHOCK PROTEIN, MITOCHONDRIAL"/>
    <property type="match status" value="1"/>
</dbReference>
<comment type="caution">
    <text evidence="10">The sequence shown here is derived from an EMBL/GenBank/DDBJ whole genome shotgun (WGS) entry which is preliminary data.</text>
</comment>
<dbReference type="Pfam" id="PF00118">
    <property type="entry name" value="Cpn60_TCP1"/>
    <property type="match status" value="1"/>
</dbReference>
<dbReference type="PROSITE" id="PS00296">
    <property type="entry name" value="CHAPERONINS_CPN60"/>
    <property type="match status" value="1"/>
</dbReference>
<dbReference type="NCBIfam" id="NF009489">
    <property type="entry name" value="PRK12851.1"/>
    <property type="match status" value="1"/>
</dbReference>
<dbReference type="InterPro" id="IPR027409">
    <property type="entry name" value="GroEL-like_apical_dom_sf"/>
</dbReference>
<dbReference type="NCBIfam" id="NF009488">
    <property type="entry name" value="PRK12850.1"/>
    <property type="match status" value="1"/>
</dbReference>
<evidence type="ECO:0000256" key="8">
    <source>
        <dbReference type="SAM" id="MobiDB-lite"/>
    </source>
</evidence>
<keyword evidence="3" id="KW-0067">ATP-binding</keyword>
<organism evidence="10 11">
    <name type="scientific">Brassica napus</name>
    <name type="common">Rape</name>
    <dbReference type="NCBI Taxonomy" id="3708"/>
    <lineage>
        <taxon>Eukaryota</taxon>
        <taxon>Viridiplantae</taxon>
        <taxon>Streptophyta</taxon>
        <taxon>Embryophyta</taxon>
        <taxon>Tracheophyta</taxon>
        <taxon>Spermatophyta</taxon>
        <taxon>Magnoliopsida</taxon>
        <taxon>eudicotyledons</taxon>
        <taxon>Gunneridae</taxon>
        <taxon>Pentapetalae</taxon>
        <taxon>rosids</taxon>
        <taxon>malvids</taxon>
        <taxon>Brassicales</taxon>
        <taxon>Brassicaceae</taxon>
        <taxon>Brassiceae</taxon>
        <taxon>Brassica</taxon>
    </lineage>
</organism>
<feature type="compositionally biased region" description="Basic and acidic residues" evidence="8">
    <location>
        <begin position="170"/>
        <end position="195"/>
    </location>
</feature>
<name>A0ABQ8CBW2_BRANA</name>
<evidence type="ECO:0000256" key="4">
    <source>
        <dbReference type="ARBA" id="ARBA00022946"/>
    </source>
</evidence>
<protein>
    <recommendedName>
        <fullName evidence="12">RuBisCO large subunit-binding protein subunit beta, chloroplastic</fullName>
    </recommendedName>
</protein>
<keyword evidence="4" id="KW-0809">Transit peptide</keyword>
<evidence type="ECO:0000256" key="3">
    <source>
        <dbReference type="ARBA" id="ARBA00022840"/>
    </source>
</evidence>
<sequence>MKEIESLLLPTTDEQHLVATVQELQTFHVILNRWKEVLMVEKRKTFWEDLYRSDQSNRVFPEPGVEPQPAVEPPQNSPLHQAEESPPQNEPIITGSGDQSQNNVDPENQEHDPSQSLNSGDLFNDWNEMNKSRSPSHEELTNVGGSGDTLIQQEHEDDESTGSQEEDMNEMNKEHEEHPDKENKEEEREAEELRRSNRLRKSPNNYSPSLIKPSNEKMASTFTATSSIGSMVAPNAHKTDKKLMNKLSSSSFGRRQNVFPKLRRSSPAVVCAAKELHFNKDGTTIRKLQAGVNKLADLVGVTLGPKGRNVVLESKYGSPRIVNDGVTVAREVELEDPVENIGAKLVRQAAAKTNDLAGDGTTTSVVLAQGFIAEGVKVVAAGANPVLITRGIEKTAKALVAELKKMSKEVEDSELADVAAVSAGNNAEIGSMIAEAMSRVGRKGVVTLEEGKSAENALYVVEGMQFDRGYVSPYFVTDSEKMSVEFDNCKLLLVDKKITNARDLVGVLEDAIRGGYPILIIAEDIEQEALATLVVNKLRGTLKIAALKAPGFGERKSQYLDDIAILTGATVIREEVGLSLDKAGKEVLGHAAKVVLTKETSTIVGDGSTQDAVQKRVTQIKNLIEQAEQDYEKEKLNERIAKLSGGVAVIQVGAQTETELKEKKLRVEDALNATKAAVEEGIVVGGGCTLLRLASKVDAIKAALDNDEEKVGADIVKRALSYPLKLIAKNAGVNGSVVSEKVLSNDNVKFGYNAATGKYEDLMAAGIIDPTKVVRCCLEHAASVAKTFLMSDCVVVEIKEPEPVPVGNPMDNSVNILQNIDVSSLILCLLLSCFRIWILRRWGNK</sequence>
<dbReference type="PRINTS" id="PR00298">
    <property type="entry name" value="CHAPERONIN60"/>
</dbReference>
<feature type="compositionally biased region" description="Acidic residues" evidence="8">
    <location>
        <begin position="155"/>
        <end position="169"/>
    </location>
</feature>
<dbReference type="SUPFAM" id="SSF52029">
    <property type="entry name" value="GroEL apical domain-like"/>
    <property type="match status" value="1"/>
</dbReference>
<feature type="compositionally biased region" description="Polar residues" evidence="8">
    <location>
        <begin position="114"/>
        <end position="127"/>
    </location>
</feature>
<keyword evidence="11" id="KW-1185">Reference proteome</keyword>
<dbReference type="NCBIfam" id="NF009487">
    <property type="entry name" value="PRK12849.1"/>
    <property type="match status" value="1"/>
</dbReference>
<keyword evidence="9" id="KW-0472">Membrane</keyword>
<dbReference type="Gene3D" id="3.50.7.10">
    <property type="entry name" value="GroEL"/>
    <property type="match status" value="1"/>
</dbReference>
<dbReference type="Proteomes" id="UP000824890">
    <property type="component" value="Unassembled WGS sequence"/>
</dbReference>
<keyword evidence="9" id="KW-0812">Transmembrane</keyword>
<dbReference type="InterPro" id="IPR002423">
    <property type="entry name" value="Cpn60/GroEL/TCP-1"/>
</dbReference>
<feature type="region of interest" description="Disordered" evidence="8">
    <location>
        <begin position="58"/>
        <end position="217"/>
    </location>
</feature>
<dbReference type="NCBIfam" id="TIGR02348">
    <property type="entry name" value="GroEL"/>
    <property type="match status" value="1"/>
</dbReference>
<keyword evidence="9" id="KW-1133">Transmembrane helix</keyword>
<dbReference type="NCBIfam" id="NF000592">
    <property type="entry name" value="PRK00013.1"/>
    <property type="match status" value="1"/>
</dbReference>
<dbReference type="Gene3D" id="1.10.560.10">
    <property type="entry name" value="GroEL-like equatorial domain"/>
    <property type="match status" value="1"/>
</dbReference>
<evidence type="ECO:0000256" key="6">
    <source>
        <dbReference type="RuleBase" id="RU000418"/>
    </source>
</evidence>
<dbReference type="InterPro" id="IPR027410">
    <property type="entry name" value="TCP-1-like_intermed_sf"/>
</dbReference>
<keyword evidence="2" id="KW-0547">Nucleotide-binding</keyword>
<feature type="compositionally biased region" description="Polar residues" evidence="8">
    <location>
        <begin position="96"/>
        <end position="106"/>
    </location>
</feature>
<accession>A0ABQ8CBW2</accession>
<comment type="similarity">
    <text evidence="1 6">Belongs to the chaperonin (HSP60) family.</text>
</comment>
<feature type="coiled-coil region" evidence="7">
    <location>
        <begin position="610"/>
        <end position="637"/>
    </location>
</feature>
<evidence type="ECO:0008006" key="12">
    <source>
        <dbReference type="Google" id="ProtNLM"/>
    </source>
</evidence>
<evidence type="ECO:0000313" key="10">
    <source>
        <dbReference type="EMBL" id="KAH0913821.1"/>
    </source>
</evidence>
<keyword evidence="5" id="KW-0143">Chaperone</keyword>
<dbReference type="CDD" id="cd03344">
    <property type="entry name" value="GroEL"/>
    <property type="match status" value="1"/>
</dbReference>